<keyword evidence="1" id="KW-0732">Signal</keyword>
<sequence>MKKTLLLPTLCLLCLSGIAQSSIISVNFNRSNQLFTTEVAGVEPAANWNHVLSNSQTGTTVLNNLVDNSGSATSTSITTFNAFWYDKENLSSTDGRMFSHYTNTSADTAGTINISGLSSNFTNNGYKVIVYLGGTDSMGENTAAEFGASINSDTQWIRYLRPGSGQVAYDSFSSTTFSSEQDAETSGTNSQYITFEGLTSSDFDLNILPDPDSSSSWARAGV</sequence>
<evidence type="ECO:0008006" key="4">
    <source>
        <dbReference type="Google" id="ProtNLM"/>
    </source>
</evidence>
<feature type="signal peptide" evidence="1">
    <location>
        <begin position="1"/>
        <end position="21"/>
    </location>
</feature>
<keyword evidence="3" id="KW-1185">Reference proteome</keyword>
<evidence type="ECO:0000256" key="1">
    <source>
        <dbReference type="SAM" id="SignalP"/>
    </source>
</evidence>
<evidence type="ECO:0000313" key="3">
    <source>
        <dbReference type="Proteomes" id="UP001597389"/>
    </source>
</evidence>
<organism evidence="2 3">
    <name type="scientific">Rubritalea tangerina</name>
    <dbReference type="NCBI Taxonomy" id="430798"/>
    <lineage>
        <taxon>Bacteria</taxon>
        <taxon>Pseudomonadati</taxon>
        <taxon>Verrucomicrobiota</taxon>
        <taxon>Verrucomicrobiia</taxon>
        <taxon>Verrucomicrobiales</taxon>
        <taxon>Rubritaleaceae</taxon>
        <taxon>Rubritalea</taxon>
    </lineage>
</organism>
<comment type="caution">
    <text evidence="2">The sequence shown here is derived from an EMBL/GenBank/DDBJ whole genome shotgun (WGS) entry which is preliminary data.</text>
</comment>
<dbReference type="RefSeq" id="WP_377088029.1">
    <property type="nucleotide sequence ID" value="NZ_JBHSJL010000014.1"/>
</dbReference>
<protein>
    <recommendedName>
        <fullName evidence="4">PEP-CTERM sorting domain-containing protein</fullName>
    </recommendedName>
</protein>
<gene>
    <name evidence="2" type="ORF">ACFSW8_16435</name>
</gene>
<proteinExistence type="predicted"/>
<evidence type="ECO:0000313" key="2">
    <source>
        <dbReference type="EMBL" id="MFD2160494.1"/>
    </source>
</evidence>
<dbReference type="EMBL" id="JBHUJB010000083">
    <property type="protein sequence ID" value="MFD2160494.1"/>
    <property type="molecule type" value="Genomic_DNA"/>
</dbReference>
<accession>A0ABW4ZF39</accession>
<dbReference type="Proteomes" id="UP001597389">
    <property type="component" value="Unassembled WGS sequence"/>
</dbReference>
<reference evidence="3" key="1">
    <citation type="journal article" date="2019" name="Int. J. Syst. Evol. Microbiol.">
        <title>The Global Catalogue of Microorganisms (GCM) 10K type strain sequencing project: providing services to taxonomists for standard genome sequencing and annotation.</title>
        <authorList>
            <consortium name="The Broad Institute Genomics Platform"/>
            <consortium name="The Broad Institute Genome Sequencing Center for Infectious Disease"/>
            <person name="Wu L."/>
            <person name="Ma J."/>
        </authorList>
    </citation>
    <scope>NUCLEOTIDE SEQUENCE [LARGE SCALE GENOMIC DNA]</scope>
    <source>
        <strain evidence="3">CCUG 57942</strain>
    </source>
</reference>
<feature type="chain" id="PRO_5045182952" description="PEP-CTERM sorting domain-containing protein" evidence="1">
    <location>
        <begin position="22"/>
        <end position="222"/>
    </location>
</feature>
<name>A0ABW4ZF39_9BACT</name>